<keyword evidence="2" id="KW-0813">Transport</keyword>
<dbReference type="Proteomes" id="UP000714380">
    <property type="component" value="Unassembled WGS sequence"/>
</dbReference>
<organism evidence="7 8">
    <name type="scientific">Thalassolituus marinus</name>
    <dbReference type="NCBI Taxonomy" id="671053"/>
    <lineage>
        <taxon>Bacteria</taxon>
        <taxon>Pseudomonadati</taxon>
        <taxon>Pseudomonadota</taxon>
        <taxon>Gammaproteobacteria</taxon>
        <taxon>Oceanospirillales</taxon>
        <taxon>Oceanospirillaceae</taxon>
        <taxon>Thalassolituus</taxon>
    </lineage>
</organism>
<dbReference type="Gene3D" id="1.10.490.10">
    <property type="entry name" value="Globins"/>
    <property type="match status" value="1"/>
</dbReference>
<dbReference type="InterPro" id="IPR019795">
    <property type="entry name" value="Globin_bac-like_CS"/>
</dbReference>
<keyword evidence="8" id="KW-1185">Reference proteome</keyword>
<dbReference type="InterPro" id="IPR001486">
    <property type="entry name" value="Hemoglobin_trunc"/>
</dbReference>
<keyword evidence="4" id="KW-0479">Metal-binding</keyword>
<dbReference type="PANTHER" id="PTHR47366">
    <property type="entry name" value="TWO-ON-TWO HEMOGLOBIN-3"/>
    <property type="match status" value="1"/>
</dbReference>
<dbReference type="PROSITE" id="PS01213">
    <property type="entry name" value="GLOBIN_FAM_2"/>
    <property type="match status" value="1"/>
</dbReference>
<dbReference type="EMBL" id="JAEDAH010000102">
    <property type="protein sequence ID" value="MCA6065215.1"/>
    <property type="molecule type" value="Genomic_DNA"/>
</dbReference>
<evidence type="ECO:0000256" key="2">
    <source>
        <dbReference type="ARBA" id="ARBA00022448"/>
    </source>
</evidence>
<evidence type="ECO:0000313" key="8">
    <source>
        <dbReference type="Proteomes" id="UP000714380"/>
    </source>
</evidence>
<name>A0ABS7ZUF9_9GAMM</name>
<comment type="cofactor">
    <cofactor evidence="1">
        <name>heme</name>
        <dbReference type="ChEBI" id="CHEBI:30413"/>
    </cofactor>
</comment>
<sequence length="137" mass="15545">MSSGQQQRPYGTGDASYQAAGGFEGICQLVEDFYQAMDTLPEAAPIRAMYPEELTDAKDRLACFLSGWLGGPRRYSEKYGSIAIPVFHRQFAIDAERRDAWLACMRVSAAKQPYAEDFRRYLLEQLYVPAERCRNIS</sequence>
<reference evidence="7 8" key="1">
    <citation type="submission" date="2020-12" db="EMBL/GenBank/DDBJ databases">
        <title>Novel Thalassolituus-related marine hydrocarbonoclastic bacteria mediated algae-derived hydrocarbons mineralization in twilight zone of the northern South China Sea.</title>
        <authorList>
            <person name="Dong C."/>
        </authorList>
    </citation>
    <scope>NUCLEOTIDE SEQUENCE [LARGE SCALE GENOMIC DNA]</scope>
    <source>
        <strain evidence="7 8">IMCC1826</strain>
    </source>
</reference>
<dbReference type="SUPFAM" id="SSF46458">
    <property type="entry name" value="Globin-like"/>
    <property type="match status" value="1"/>
</dbReference>
<comment type="caution">
    <text evidence="7">The sequence shown here is derived from an EMBL/GenBank/DDBJ whole genome shotgun (WGS) entry which is preliminary data.</text>
</comment>
<comment type="similarity">
    <text evidence="6">Belongs to the truncated hemoglobin family. Group II subfamily.</text>
</comment>
<keyword evidence="5" id="KW-0408">Iron</keyword>
<evidence type="ECO:0000256" key="3">
    <source>
        <dbReference type="ARBA" id="ARBA00022617"/>
    </source>
</evidence>
<accession>A0ABS7ZUF9</accession>
<evidence type="ECO:0000256" key="4">
    <source>
        <dbReference type="ARBA" id="ARBA00022723"/>
    </source>
</evidence>
<dbReference type="RefSeq" id="WP_225676940.1">
    <property type="nucleotide sequence ID" value="NZ_JAEDAH010000102.1"/>
</dbReference>
<protein>
    <submittedName>
        <fullName evidence="7">Group II truncated hemoglobin</fullName>
    </submittedName>
</protein>
<evidence type="ECO:0000256" key="1">
    <source>
        <dbReference type="ARBA" id="ARBA00001971"/>
    </source>
</evidence>
<evidence type="ECO:0000256" key="6">
    <source>
        <dbReference type="ARBA" id="ARBA00034496"/>
    </source>
</evidence>
<proteinExistence type="inferred from homology"/>
<gene>
    <name evidence="7" type="ORF">I9W95_16585</name>
</gene>
<evidence type="ECO:0000313" key="7">
    <source>
        <dbReference type="EMBL" id="MCA6065215.1"/>
    </source>
</evidence>
<evidence type="ECO:0000256" key="5">
    <source>
        <dbReference type="ARBA" id="ARBA00023004"/>
    </source>
</evidence>
<dbReference type="Pfam" id="PF01152">
    <property type="entry name" value="Bac_globin"/>
    <property type="match status" value="1"/>
</dbReference>
<dbReference type="InterPro" id="IPR009050">
    <property type="entry name" value="Globin-like_sf"/>
</dbReference>
<dbReference type="InterPro" id="IPR044203">
    <property type="entry name" value="GlbO/GLB3-like"/>
</dbReference>
<dbReference type="InterPro" id="IPR012292">
    <property type="entry name" value="Globin/Proto"/>
</dbReference>
<keyword evidence="3" id="KW-0349">Heme</keyword>
<dbReference type="CDD" id="cd14773">
    <property type="entry name" value="TrHb2_PhHbO-like_O"/>
    <property type="match status" value="1"/>
</dbReference>
<dbReference type="PANTHER" id="PTHR47366:SF1">
    <property type="entry name" value="TWO-ON-TWO HEMOGLOBIN-3"/>
    <property type="match status" value="1"/>
</dbReference>